<dbReference type="FunFam" id="1.10.150.20:FF:000006">
    <property type="entry name" value="DNA ligase"/>
    <property type="match status" value="1"/>
</dbReference>
<feature type="binding site" evidence="14">
    <location>
        <begin position="82"/>
        <end position="83"/>
    </location>
    <ligand>
        <name>NAD(+)</name>
        <dbReference type="ChEBI" id="CHEBI:57540"/>
    </ligand>
</feature>
<dbReference type="Gene3D" id="2.40.50.140">
    <property type="entry name" value="Nucleic acid-binding proteins"/>
    <property type="match status" value="1"/>
</dbReference>
<dbReference type="CDD" id="cd17748">
    <property type="entry name" value="BRCT_DNA_ligase_like"/>
    <property type="match status" value="1"/>
</dbReference>
<dbReference type="RefSeq" id="WP_173285061.1">
    <property type="nucleotide sequence ID" value="NZ_CP054020.1"/>
</dbReference>
<feature type="domain" description="BRCT" evidence="16">
    <location>
        <begin position="595"/>
        <end position="676"/>
    </location>
</feature>
<comment type="similarity">
    <text evidence="13 14">Belongs to the NAD-dependent DNA ligase family. LigA subfamily.</text>
</comment>
<feature type="binding site" evidence="14">
    <location>
        <position position="293"/>
    </location>
    <ligand>
        <name>NAD(+)</name>
        <dbReference type="ChEBI" id="CHEBI:57540"/>
    </ligand>
</feature>
<evidence type="ECO:0000256" key="13">
    <source>
        <dbReference type="ARBA" id="ARBA00060881"/>
    </source>
</evidence>
<dbReference type="PANTHER" id="PTHR23389:SF9">
    <property type="entry name" value="DNA LIGASE"/>
    <property type="match status" value="1"/>
</dbReference>
<evidence type="ECO:0000256" key="11">
    <source>
        <dbReference type="ARBA" id="ARBA00023204"/>
    </source>
</evidence>
<dbReference type="InterPro" id="IPR004150">
    <property type="entry name" value="NAD_DNA_ligase_OB"/>
</dbReference>
<dbReference type="PROSITE" id="PS50172">
    <property type="entry name" value="BRCT"/>
    <property type="match status" value="1"/>
</dbReference>
<evidence type="ECO:0000313" key="18">
    <source>
        <dbReference type="Proteomes" id="UP000504724"/>
    </source>
</evidence>
<dbReference type="SUPFAM" id="SSF50249">
    <property type="entry name" value="Nucleic acid-binding proteins"/>
    <property type="match status" value="1"/>
</dbReference>
<keyword evidence="7 14" id="KW-0227">DNA damage</keyword>
<evidence type="ECO:0000256" key="3">
    <source>
        <dbReference type="ARBA" id="ARBA00013308"/>
    </source>
</evidence>
<dbReference type="GO" id="GO:0005829">
    <property type="term" value="C:cytosol"/>
    <property type="evidence" value="ECO:0007669"/>
    <property type="project" value="TreeGrafter"/>
</dbReference>
<feature type="binding site" evidence="14">
    <location>
        <position position="175"/>
    </location>
    <ligand>
        <name>NAD(+)</name>
        <dbReference type="ChEBI" id="CHEBI:57540"/>
    </ligand>
</feature>
<dbReference type="InterPro" id="IPR041663">
    <property type="entry name" value="DisA/LigA_HHH"/>
</dbReference>
<protein>
    <recommendedName>
        <fullName evidence="3 14">DNA ligase</fullName>
        <ecNumber evidence="2 14">6.5.1.2</ecNumber>
    </recommendedName>
    <alternativeName>
        <fullName evidence="14">Polydeoxyribonucleotide synthase [NAD(+)]</fullName>
    </alternativeName>
</protein>
<evidence type="ECO:0000256" key="8">
    <source>
        <dbReference type="ARBA" id="ARBA00022833"/>
    </source>
</evidence>
<dbReference type="InterPro" id="IPR012340">
    <property type="entry name" value="NA-bd_OB-fold"/>
</dbReference>
<evidence type="ECO:0000256" key="7">
    <source>
        <dbReference type="ARBA" id="ARBA00022763"/>
    </source>
</evidence>
<name>A0A7D4T101_9GAMM</name>
<comment type="function">
    <text evidence="1 14">DNA ligase that catalyzes the formation of phosphodiester linkages between 5'-phosphoryl and 3'-hydroxyl groups in double-stranded DNA using NAD as a coenzyme and as the energy source for the reaction. It is essential for DNA replication and repair of damaged DNA.</text>
</comment>
<dbReference type="GO" id="GO:0006281">
    <property type="term" value="P:DNA repair"/>
    <property type="evidence" value="ECO:0007669"/>
    <property type="project" value="UniProtKB-KW"/>
</dbReference>
<comment type="cofactor">
    <cofactor evidence="14">
        <name>Mg(2+)</name>
        <dbReference type="ChEBI" id="CHEBI:18420"/>
    </cofactor>
    <cofactor evidence="14">
        <name>Mn(2+)</name>
        <dbReference type="ChEBI" id="CHEBI:29035"/>
    </cofactor>
</comment>
<organism evidence="17 18">
    <name type="scientific">Thiomicrorhabdus xiamenensis</name>
    <dbReference type="NCBI Taxonomy" id="2739063"/>
    <lineage>
        <taxon>Bacteria</taxon>
        <taxon>Pseudomonadati</taxon>
        <taxon>Pseudomonadota</taxon>
        <taxon>Gammaproteobacteria</taxon>
        <taxon>Thiotrichales</taxon>
        <taxon>Piscirickettsiaceae</taxon>
        <taxon>Thiomicrorhabdus</taxon>
    </lineage>
</organism>
<dbReference type="FunFam" id="3.30.470.30:FF:000001">
    <property type="entry name" value="DNA ligase"/>
    <property type="match status" value="1"/>
</dbReference>
<dbReference type="KEGG" id="txa:HQN79_06090"/>
<evidence type="ECO:0000256" key="14">
    <source>
        <dbReference type="HAMAP-Rule" id="MF_01588"/>
    </source>
</evidence>
<evidence type="ECO:0000256" key="5">
    <source>
        <dbReference type="ARBA" id="ARBA00022705"/>
    </source>
</evidence>
<dbReference type="FunFam" id="2.40.50.140:FF:000012">
    <property type="entry name" value="DNA ligase"/>
    <property type="match status" value="1"/>
</dbReference>
<dbReference type="InterPro" id="IPR036420">
    <property type="entry name" value="BRCT_dom_sf"/>
</dbReference>
<keyword evidence="10 14" id="KW-0520">NAD</keyword>
<feature type="binding site" evidence="14">
    <location>
        <position position="115"/>
    </location>
    <ligand>
        <name>NAD(+)</name>
        <dbReference type="ChEBI" id="CHEBI:57540"/>
    </ligand>
</feature>
<dbReference type="InterPro" id="IPR001679">
    <property type="entry name" value="DNA_ligase"/>
</dbReference>
<dbReference type="SMART" id="SM00532">
    <property type="entry name" value="LIGANc"/>
    <property type="match status" value="1"/>
</dbReference>
<keyword evidence="18" id="KW-1185">Reference proteome</keyword>
<evidence type="ECO:0000256" key="15">
    <source>
        <dbReference type="RuleBase" id="RU000618"/>
    </source>
</evidence>
<dbReference type="NCBIfam" id="TIGR00575">
    <property type="entry name" value="dnlj"/>
    <property type="match status" value="1"/>
</dbReference>
<evidence type="ECO:0000256" key="2">
    <source>
        <dbReference type="ARBA" id="ARBA00012722"/>
    </source>
</evidence>
<dbReference type="EMBL" id="CP054020">
    <property type="protein sequence ID" value="QKI89165.1"/>
    <property type="molecule type" value="Genomic_DNA"/>
</dbReference>
<feature type="active site" description="N6-AMP-lysine intermediate" evidence="14">
    <location>
        <position position="117"/>
    </location>
</feature>
<comment type="catalytic activity">
    <reaction evidence="12 14 15">
        <text>NAD(+) + (deoxyribonucleotide)n-3'-hydroxyl + 5'-phospho-(deoxyribonucleotide)m = (deoxyribonucleotide)n+m + AMP + beta-nicotinamide D-nucleotide.</text>
        <dbReference type="EC" id="6.5.1.2"/>
    </reaction>
</comment>
<dbReference type="PROSITE" id="PS01056">
    <property type="entry name" value="DNA_LIGASE_N2"/>
    <property type="match status" value="1"/>
</dbReference>
<gene>
    <name evidence="14 17" type="primary">ligA</name>
    <name evidence="17" type="ORF">HQN79_06090</name>
</gene>
<keyword evidence="9 14" id="KW-0460">Magnesium</keyword>
<evidence type="ECO:0000256" key="9">
    <source>
        <dbReference type="ARBA" id="ARBA00022842"/>
    </source>
</evidence>
<dbReference type="GO" id="GO:0006260">
    <property type="term" value="P:DNA replication"/>
    <property type="evidence" value="ECO:0007669"/>
    <property type="project" value="UniProtKB-KW"/>
</dbReference>
<feature type="binding site" evidence="14">
    <location>
        <position position="414"/>
    </location>
    <ligand>
        <name>Zn(2+)</name>
        <dbReference type="ChEBI" id="CHEBI:29105"/>
    </ligand>
</feature>
<dbReference type="SUPFAM" id="SSF47781">
    <property type="entry name" value="RuvA domain 2-like"/>
    <property type="match status" value="1"/>
</dbReference>
<evidence type="ECO:0000256" key="6">
    <source>
        <dbReference type="ARBA" id="ARBA00022723"/>
    </source>
</evidence>
<keyword evidence="6 14" id="KW-0479">Metal-binding</keyword>
<dbReference type="Pfam" id="PF00533">
    <property type="entry name" value="BRCT"/>
    <property type="match status" value="1"/>
</dbReference>
<dbReference type="PANTHER" id="PTHR23389">
    <property type="entry name" value="CHROMOSOME TRANSMISSION FIDELITY FACTOR 18"/>
    <property type="match status" value="1"/>
</dbReference>
<feature type="binding site" evidence="14">
    <location>
        <position position="138"/>
    </location>
    <ligand>
        <name>NAD(+)</name>
        <dbReference type="ChEBI" id="CHEBI:57540"/>
    </ligand>
</feature>
<dbReference type="Pfam" id="PF01653">
    <property type="entry name" value="DNA_ligase_aden"/>
    <property type="match status" value="1"/>
</dbReference>
<dbReference type="InterPro" id="IPR018239">
    <property type="entry name" value="DNA_ligase_AS"/>
</dbReference>
<dbReference type="Proteomes" id="UP000504724">
    <property type="component" value="Chromosome"/>
</dbReference>
<dbReference type="Pfam" id="PF03120">
    <property type="entry name" value="OB_DNA_ligase"/>
    <property type="match status" value="1"/>
</dbReference>
<dbReference type="AlphaFoldDB" id="A0A7D4T101"/>
<keyword evidence="5 14" id="KW-0235">DNA replication</keyword>
<dbReference type="InterPro" id="IPR010994">
    <property type="entry name" value="RuvA_2-like"/>
</dbReference>
<dbReference type="InterPro" id="IPR004149">
    <property type="entry name" value="Znf_DNAligase_C4"/>
</dbReference>
<evidence type="ECO:0000256" key="10">
    <source>
        <dbReference type="ARBA" id="ARBA00023027"/>
    </source>
</evidence>
<feature type="binding site" evidence="14">
    <location>
        <position position="435"/>
    </location>
    <ligand>
        <name>Zn(2+)</name>
        <dbReference type="ChEBI" id="CHEBI:29105"/>
    </ligand>
</feature>
<dbReference type="Pfam" id="PF12826">
    <property type="entry name" value="HHH_2"/>
    <property type="match status" value="1"/>
</dbReference>
<dbReference type="SMART" id="SM00292">
    <property type="entry name" value="BRCT"/>
    <property type="match status" value="1"/>
</dbReference>
<dbReference type="GO" id="GO:0003911">
    <property type="term" value="F:DNA ligase (NAD+) activity"/>
    <property type="evidence" value="ECO:0007669"/>
    <property type="project" value="UniProtKB-UniRule"/>
</dbReference>
<accession>A0A7D4T101</accession>
<dbReference type="HAMAP" id="MF_01588">
    <property type="entry name" value="DNA_ligase_A"/>
    <property type="match status" value="1"/>
</dbReference>
<feature type="binding site" evidence="14">
    <location>
        <position position="411"/>
    </location>
    <ligand>
        <name>Zn(2+)</name>
        <dbReference type="ChEBI" id="CHEBI:29105"/>
    </ligand>
</feature>
<dbReference type="InterPro" id="IPR013840">
    <property type="entry name" value="DNAligase_N"/>
</dbReference>
<dbReference type="GO" id="GO:0003677">
    <property type="term" value="F:DNA binding"/>
    <property type="evidence" value="ECO:0007669"/>
    <property type="project" value="InterPro"/>
</dbReference>
<keyword evidence="4 14" id="KW-0436">Ligase</keyword>
<dbReference type="GO" id="GO:0046872">
    <property type="term" value="F:metal ion binding"/>
    <property type="evidence" value="ECO:0007669"/>
    <property type="project" value="UniProtKB-KW"/>
</dbReference>
<dbReference type="InterPro" id="IPR033136">
    <property type="entry name" value="DNA_ligase_CS"/>
</dbReference>
<dbReference type="Pfam" id="PF14520">
    <property type="entry name" value="HHH_5"/>
    <property type="match status" value="1"/>
</dbReference>
<evidence type="ECO:0000313" key="17">
    <source>
        <dbReference type="EMBL" id="QKI89165.1"/>
    </source>
</evidence>
<dbReference type="FunFam" id="1.10.150.20:FF:000007">
    <property type="entry name" value="DNA ligase"/>
    <property type="match status" value="1"/>
</dbReference>
<dbReference type="SUPFAM" id="SSF52113">
    <property type="entry name" value="BRCT domain"/>
    <property type="match status" value="1"/>
</dbReference>
<dbReference type="PIRSF" id="PIRSF001604">
    <property type="entry name" value="LigA"/>
    <property type="match status" value="1"/>
</dbReference>
<evidence type="ECO:0000256" key="4">
    <source>
        <dbReference type="ARBA" id="ARBA00022598"/>
    </source>
</evidence>
<evidence type="ECO:0000256" key="1">
    <source>
        <dbReference type="ARBA" id="ARBA00004067"/>
    </source>
</evidence>
<dbReference type="Gene3D" id="3.30.470.30">
    <property type="entry name" value="DNA ligase/mRNA capping enzyme"/>
    <property type="match status" value="1"/>
</dbReference>
<dbReference type="InterPro" id="IPR013839">
    <property type="entry name" value="DNAligase_adenylation"/>
</dbReference>
<dbReference type="CDD" id="cd00114">
    <property type="entry name" value="LIGANc"/>
    <property type="match status" value="1"/>
</dbReference>
<sequence length="676" mass="75236">MSNPLKTEHQKLCKELNYHNYQYYVLDDPQVSDAEYDALYQKLLKLEKQHPELITSESPSQRVGDAPIESFQSVKHAVPMFSLDNAFSQEDLQDFERRIQDRLKIPSEQIDYIAEPKMDGLAINIRYENGCLKQATTRGDGVTGEDVTHNIRTLHSVPLQLLGDDWPQTLEVRGEVFISKKDFAQINEHQMAKGDKAFANPRNAAAGTLRQLDPRIAAQRKLSFFLYGWGEISHDWPQPDTYSETLQQFRVWGLPTNPETQLVIGAAGMGDYYQRLVEKRDSLDYEIDGIVYKVNQINWYERLGFTAKAPRWAIARKFPAQEKWTDLLGIDIQVGRTGALTPVARLQPVEVGGVVVSNATLHNLDEIRRKDVRVGDKVIVRRAGDVIPEIVGPVLSFRKQELPLFNMPSSCPECGSEVVKDGDKAVHRCSGGLFCPAQRKRALQHYVSRKAMDIVGLGDKLIDQLCDLELVKHPDDLYKLDVETLAGLERMAQKSAQKVIDAINASKNTTLPRFIFALGIPEVGEVTARNLANHFKSLPAIESAEEEMLLAVDDIGEIVAKQIKHFFAQPHNLEVIGGLLAAGIHWPEIEIAEQPADSPFAGKTVVLTGSLQQGSRTEAAAKLEALGAKVTSSVSAKTDFLVAGEKAGSKLTKAEQLGVTILNEQQFTELMESSHG</sequence>
<evidence type="ECO:0000259" key="16">
    <source>
        <dbReference type="PROSITE" id="PS50172"/>
    </source>
</evidence>
<comment type="caution">
    <text evidence="14">Lacks conserved residue(s) required for the propagation of feature annotation.</text>
</comment>
<dbReference type="Gene3D" id="3.40.50.10190">
    <property type="entry name" value="BRCT domain"/>
    <property type="match status" value="1"/>
</dbReference>
<dbReference type="InterPro" id="IPR003583">
    <property type="entry name" value="Hlx-hairpin-Hlx_DNA-bd_motif"/>
</dbReference>
<keyword evidence="11 14" id="KW-0234">DNA repair</keyword>
<evidence type="ECO:0000256" key="12">
    <source>
        <dbReference type="ARBA" id="ARBA00034005"/>
    </source>
</evidence>
<dbReference type="NCBIfam" id="NF005932">
    <property type="entry name" value="PRK07956.1"/>
    <property type="match status" value="1"/>
</dbReference>
<feature type="binding site" evidence="14">
    <location>
        <begin position="33"/>
        <end position="37"/>
    </location>
    <ligand>
        <name>NAD(+)</name>
        <dbReference type="ChEBI" id="CHEBI:57540"/>
    </ligand>
</feature>
<dbReference type="FunFam" id="1.10.287.610:FF:000002">
    <property type="entry name" value="DNA ligase"/>
    <property type="match status" value="1"/>
</dbReference>
<reference evidence="17 18" key="1">
    <citation type="submission" date="2020-05" db="EMBL/GenBank/DDBJ databases">
        <title>Thiomicrorhabdus sediminis sp.nov. and Thiomicrorhabdus xiamenensis sp.nov., novel sulfur-oxidizing bacteria isolated from coastal sediment.</title>
        <authorList>
            <person name="Liu X."/>
        </authorList>
    </citation>
    <scope>NUCLEOTIDE SEQUENCE [LARGE SCALE GENOMIC DNA]</scope>
    <source>
        <strain evidence="17 18">G2</strain>
    </source>
</reference>
<keyword evidence="8 14" id="KW-0862">Zinc</keyword>
<keyword evidence="14" id="KW-0464">Manganese</keyword>
<dbReference type="SUPFAM" id="SSF56091">
    <property type="entry name" value="DNA ligase/mRNA capping enzyme, catalytic domain"/>
    <property type="match status" value="1"/>
</dbReference>
<dbReference type="InterPro" id="IPR001357">
    <property type="entry name" value="BRCT_dom"/>
</dbReference>
<proteinExistence type="inferred from homology"/>
<dbReference type="PROSITE" id="PS01055">
    <property type="entry name" value="DNA_LIGASE_N1"/>
    <property type="match status" value="1"/>
</dbReference>
<feature type="binding site" evidence="14">
    <location>
        <position position="317"/>
    </location>
    <ligand>
        <name>NAD(+)</name>
        <dbReference type="ChEBI" id="CHEBI:57540"/>
    </ligand>
</feature>
<dbReference type="Pfam" id="PF03119">
    <property type="entry name" value="DNA_ligase_ZBD"/>
    <property type="match status" value="1"/>
</dbReference>
<dbReference type="EC" id="6.5.1.2" evidence="2 14"/>
<dbReference type="Gene3D" id="6.20.10.30">
    <property type="match status" value="1"/>
</dbReference>
<dbReference type="SMART" id="SM00278">
    <property type="entry name" value="HhH1"/>
    <property type="match status" value="3"/>
</dbReference>
<dbReference type="Gene3D" id="1.10.150.20">
    <property type="entry name" value="5' to 3' exonuclease, C-terminal subdomain"/>
    <property type="match status" value="2"/>
</dbReference>
<dbReference type="Gene3D" id="1.10.287.610">
    <property type="entry name" value="Helix hairpin bin"/>
    <property type="match status" value="1"/>
</dbReference>